<comment type="caution">
    <text evidence="5">The sequence shown here is derived from an EMBL/GenBank/DDBJ whole genome shotgun (WGS) entry which is preliminary data.</text>
</comment>
<evidence type="ECO:0000259" key="4">
    <source>
        <dbReference type="PROSITE" id="PS50932"/>
    </source>
</evidence>
<keyword evidence="1" id="KW-0805">Transcription regulation</keyword>
<dbReference type="Pfam" id="PF00356">
    <property type="entry name" value="LacI"/>
    <property type="match status" value="1"/>
</dbReference>
<dbReference type="EMBL" id="BAAARV010000086">
    <property type="protein sequence ID" value="GAA2380206.1"/>
    <property type="molecule type" value="Genomic_DNA"/>
</dbReference>
<proteinExistence type="predicted"/>
<evidence type="ECO:0000313" key="6">
    <source>
        <dbReference type="Proteomes" id="UP001501444"/>
    </source>
</evidence>
<evidence type="ECO:0000256" key="1">
    <source>
        <dbReference type="ARBA" id="ARBA00023015"/>
    </source>
</evidence>
<dbReference type="Gene3D" id="1.10.260.40">
    <property type="entry name" value="lambda repressor-like DNA-binding domains"/>
    <property type="match status" value="1"/>
</dbReference>
<dbReference type="PROSITE" id="PS50932">
    <property type="entry name" value="HTH_LACI_2"/>
    <property type="match status" value="1"/>
</dbReference>
<evidence type="ECO:0000313" key="5">
    <source>
        <dbReference type="EMBL" id="GAA2380206.1"/>
    </source>
</evidence>
<evidence type="ECO:0000256" key="3">
    <source>
        <dbReference type="ARBA" id="ARBA00023163"/>
    </source>
</evidence>
<keyword evidence="6" id="KW-1185">Reference proteome</keyword>
<dbReference type="Pfam" id="PF13377">
    <property type="entry name" value="Peripla_BP_3"/>
    <property type="match status" value="1"/>
</dbReference>
<dbReference type="Proteomes" id="UP001501444">
    <property type="component" value="Unassembled WGS sequence"/>
</dbReference>
<protein>
    <submittedName>
        <fullName evidence="5">LacI family DNA-binding transcriptional regulator</fullName>
    </submittedName>
</protein>
<dbReference type="InterPro" id="IPR000843">
    <property type="entry name" value="HTH_LacI"/>
</dbReference>
<dbReference type="SMART" id="SM00354">
    <property type="entry name" value="HTH_LACI"/>
    <property type="match status" value="1"/>
</dbReference>
<feature type="domain" description="HTH lacI-type" evidence="4">
    <location>
        <begin position="14"/>
        <end position="70"/>
    </location>
</feature>
<dbReference type="Gene3D" id="3.40.50.2300">
    <property type="match status" value="2"/>
</dbReference>
<keyword evidence="3" id="KW-0804">Transcription</keyword>
<dbReference type="CDD" id="cd01392">
    <property type="entry name" value="HTH_LacI"/>
    <property type="match status" value="1"/>
</dbReference>
<dbReference type="InterPro" id="IPR028082">
    <property type="entry name" value="Peripla_BP_I"/>
</dbReference>
<dbReference type="InterPro" id="IPR010982">
    <property type="entry name" value="Lambda_DNA-bd_dom_sf"/>
</dbReference>
<dbReference type="GO" id="GO:0003677">
    <property type="term" value="F:DNA binding"/>
    <property type="evidence" value="ECO:0007669"/>
    <property type="project" value="UniProtKB-KW"/>
</dbReference>
<keyword evidence="2 5" id="KW-0238">DNA-binding</keyword>
<dbReference type="PANTHER" id="PTHR30146:SF138">
    <property type="entry name" value="TRANSCRIPTIONAL REGULATORY PROTEIN"/>
    <property type="match status" value="1"/>
</dbReference>
<sequence length="346" mass="36223">MVGTSRRRSSRDRVTGAEVAEAAGVSTSVVSLVLNGKDAGRANQATRDRVLAAARELGYRIDGRGQSLATGQTGIIGFIAPDNTTPFFASLQHGLLSRLNPEYHLLTVVTDLGQAVTSESIERMLRLGPDAIIVFALGTEDLSALRPGCPVLVLDSPGSEPHFPRIDLDVSASARALGQHLASNGHRCLAYLDGNTGSQSMEVRRRALLSAFRRGSTQARTTVARCAIDAAVARATVAAHWPTWKDAGVTAIACGSDLQAFGAIAALRDVGVAVPRDVSVTGADDQPLSTVIEPNLTTVRLPSQLLGEMAAAQVRGILNGEPAQALPTVLPTEVVFRDSTGAAPTH</sequence>
<accession>A0ABN3HIY3</accession>
<dbReference type="SUPFAM" id="SSF47413">
    <property type="entry name" value="lambda repressor-like DNA-binding domains"/>
    <property type="match status" value="1"/>
</dbReference>
<reference evidence="5 6" key="1">
    <citation type="journal article" date="2019" name="Int. J. Syst. Evol. Microbiol.">
        <title>The Global Catalogue of Microorganisms (GCM) 10K type strain sequencing project: providing services to taxonomists for standard genome sequencing and annotation.</title>
        <authorList>
            <consortium name="The Broad Institute Genomics Platform"/>
            <consortium name="The Broad Institute Genome Sequencing Center for Infectious Disease"/>
            <person name="Wu L."/>
            <person name="Ma J."/>
        </authorList>
    </citation>
    <scope>NUCLEOTIDE SEQUENCE [LARGE SCALE GENOMIC DNA]</scope>
    <source>
        <strain evidence="5 6">JCM 3272</strain>
    </source>
</reference>
<name>A0ABN3HIY3_9ACTN</name>
<gene>
    <name evidence="5" type="ORF">GCM10010170_087270</name>
</gene>
<dbReference type="PANTHER" id="PTHR30146">
    <property type="entry name" value="LACI-RELATED TRANSCRIPTIONAL REPRESSOR"/>
    <property type="match status" value="1"/>
</dbReference>
<dbReference type="SUPFAM" id="SSF53822">
    <property type="entry name" value="Periplasmic binding protein-like I"/>
    <property type="match status" value="1"/>
</dbReference>
<organism evidence="5 6">
    <name type="scientific">Dactylosporangium salmoneum</name>
    <dbReference type="NCBI Taxonomy" id="53361"/>
    <lineage>
        <taxon>Bacteria</taxon>
        <taxon>Bacillati</taxon>
        <taxon>Actinomycetota</taxon>
        <taxon>Actinomycetes</taxon>
        <taxon>Micromonosporales</taxon>
        <taxon>Micromonosporaceae</taxon>
        <taxon>Dactylosporangium</taxon>
    </lineage>
</organism>
<evidence type="ECO:0000256" key="2">
    <source>
        <dbReference type="ARBA" id="ARBA00023125"/>
    </source>
</evidence>
<dbReference type="InterPro" id="IPR046335">
    <property type="entry name" value="LacI/GalR-like_sensor"/>
</dbReference>
<dbReference type="CDD" id="cd06267">
    <property type="entry name" value="PBP1_LacI_sugar_binding-like"/>
    <property type="match status" value="1"/>
</dbReference>